<dbReference type="InterPro" id="IPR016032">
    <property type="entry name" value="Sig_transdc_resp-reg_C-effctor"/>
</dbReference>
<dbReference type="PANTHER" id="PTHR43214">
    <property type="entry name" value="TWO-COMPONENT RESPONSE REGULATOR"/>
    <property type="match status" value="1"/>
</dbReference>
<gene>
    <name evidence="3" type="ORF">HPA02_34340</name>
    <name evidence="4" type="ORF">I7V36_10555</name>
</gene>
<dbReference type="GO" id="GO:0003677">
    <property type="term" value="F:DNA binding"/>
    <property type="evidence" value="ECO:0007669"/>
    <property type="project" value="UniProtKB-KW"/>
</dbReference>
<reference evidence="3 5" key="1">
    <citation type="submission" date="2019-07" db="EMBL/GenBank/DDBJ databases">
        <title>Whole genome shotgun sequence of Halomonas pacifica NBRC 102220.</title>
        <authorList>
            <person name="Hosoyama A."/>
            <person name="Uohara A."/>
            <person name="Ohji S."/>
            <person name="Ichikawa N."/>
        </authorList>
    </citation>
    <scope>NUCLEOTIDE SEQUENCE [LARGE SCALE GENOMIC DNA]</scope>
    <source>
        <strain evidence="3 5">NBRC 102220</strain>
    </source>
</reference>
<dbReference type="PROSITE" id="PS50043">
    <property type="entry name" value="HTH_LUXR_2"/>
    <property type="match status" value="1"/>
</dbReference>
<dbReference type="InterPro" id="IPR039420">
    <property type="entry name" value="WalR-like"/>
</dbReference>
<feature type="domain" description="HTH luxR-type" evidence="2">
    <location>
        <begin position="134"/>
        <end position="199"/>
    </location>
</feature>
<dbReference type="SUPFAM" id="SSF46894">
    <property type="entry name" value="C-terminal effector domain of the bipartite response regulators"/>
    <property type="match status" value="1"/>
</dbReference>
<dbReference type="PROSITE" id="PS00622">
    <property type="entry name" value="HTH_LUXR_1"/>
    <property type="match status" value="1"/>
</dbReference>
<dbReference type="SMART" id="SM00421">
    <property type="entry name" value="HTH_LUXR"/>
    <property type="match status" value="1"/>
</dbReference>
<dbReference type="OrthoDB" id="9794397at2"/>
<dbReference type="GO" id="GO:0006355">
    <property type="term" value="P:regulation of DNA-templated transcription"/>
    <property type="evidence" value="ECO:0007669"/>
    <property type="project" value="InterPro"/>
</dbReference>
<dbReference type="Proteomes" id="UP000321275">
    <property type="component" value="Unassembled WGS sequence"/>
</dbReference>
<keyword evidence="5" id="KW-1185">Reference proteome</keyword>
<reference evidence="4 6" key="2">
    <citation type="submission" date="2020-12" db="EMBL/GenBank/DDBJ databases">
        <title>Draft genome sequence of Halomonas pacifica strain CARE-V15.</title>
        <authorList>
            <person name="Vignesh N."/>
            <person name="Thabitha A."/>
            <person name="Saravanan R."/>
            <person name="Manigandan V."/>
        </authorList>
    </citation>
    <scope>NUCLEOTIDE SEQUENCE [LARGE SCALE GENOMIC DNA]</scope>
    <source>
        <strain evidence="4 6">CARE-V15</strain>
    </source>
</reference>
<dbReference type="PRINTS" id="PR00038">
    <property type="entry name" value="HTHLUXR"/>
</dbReference>
<dbReference type="EMBL" id="BJUK01000074">
    <property type="protein sequence ID" value="GEK49151.1"/>
    <property type="molecule type" value="Genomic_DNA"/>
</dbReference>
<evidence type="ECO:0000313" key="3">
    <source>
        <dbReference type="EMBL" id="GEK49151.1"/>
    </source>
</evidence>
<dbReference type="InterPro" id="IPR000792">
    <property type="entry name" value="Tscrpt_reg_LuxR_C"/>
</dbReference>
<dbReference type="CDD" id="cd06170">
    <property type="entry name" value="LuxR_C_like"/>
    <property type="match status" value="1"/>
</dbReference>
<evidence type="ECO:0000313" key="4">
    <source>
        <dbReference type="EMBL" id="MBH8580532.1"/>
    </source>
</evidence>
<evidence type="ECO:0000256" key="1">
    <source>
        <dbReference type="ARBA" id="ARBA00023125"/>
    </source>
</evidence>
<dbReference type="Pfam" id="PF00196">
    <property type="entry name" value="GerE"/>
    <property type="match status" value="1"/>
</dbReference>
<sequence length="204" mass="22365">MRHVLVVSERVTLPRWSNAFPDGWTLSAREAPSRLGRDDHAWVLSDNDAWPQLIETLVNQQVVCVALSWLPRKEEAFLALGAGARGYAHALSSVELLHEVALVTMHHGLWVGPELLSDVVGSTFRALGGGLAHQAGVLTELTARERDVVLAVAAGHTNKEVARALEITERTVKAHLGAAYRKLGVRDRMQLILKLSGHLETTLR</sequence>
<comment type="caution">
    <text evidence="3">The sequence shown here is derived from an EMBL/GenBank/DDBJ whole genome shotgun (WGS) entry which is preliminary data.</text>
</comment>
<keyword evidence="1" id="KW-0238">DNA-binding</keyword>
<dbReference type="AlphaFoldDB" id="A0A510XDN2"/>
<dbReference type="Proteomes" id="UP000651738">
    <property type="component" value="Unassembled WGS sequence"/>
</dbReference>
<evidence type="ECO:0000313" key="5">
    <source>
        <dbReference type="Proteomes" id="UP000321275"/>
    </source>
</evidence>
<evidence type="ECO:0000313" key="6">
    <source>
        <dbReference type="Proteomes" id="UP000651738"/>
    </source>
</evidence>
<organism evidence="3 5">
    <name type="scientific">Bisbaumannia pacifica</name>
    <dbReference type="NCBI Taxonomy" id="77098"/>
    <lineage>
        <taxon>Bacteria</taxon>
        <taxon>Pseudomonadati</taxon>
        <taxon>Pseudomonadota</taxon>
        <taxon>Gammaproteobacteria</taxon>
        <taxon>Oceanospirillales</taxon>
        <taxon>Halomonadaceae</taxon>
        <taxon>Bisbaumannia</taxon>
    </lineage>
</organism>
<accession>A0A510XDN2</accession>
<name>A0A510XDN2_9GAMM</name>
<protein>
    <submittedName>
        <fullName evidence="4">Response regulator transcription factor</fullName>
    </submittedName>
</protein>
<evidence type="ECO:0000259" key="2">
    <source>
        <dbReference type="PROSITE" id="PS50043"/>
    </source>
</evidence>
<proteinExistence type="predicted"/>
<dbReference type="RefSeq" id="WP_146804468.1">
    <property type="nucleotide sequence ID" value="NZ_BJUK01000074.1"/>
</dbReference>
<dbReference type="EMBL" id="JAEDAF010000008">
    <property type="protein sequence ID" value="MBH8580532.1"/>
    <property type="molecule type" value="Genomic_DNA"/>
</dbReference>
<dbReference type="Gene3D" id="3.40.50.2300">
    <property type="match status" value="1"/>
</dbReference>